<dbReference type="EMBL" id="JBHXIJ010000142">
    <property type="protein sequence ID" value="MFD5101163.1"/>
    <property type="molecule type" value="Genomic_DNA"/>
</dbReference>
<name>A0ABW6FW37_9ACTN</name>
<organism evidence="2 3">
    <name type="scientific">Streptomyces albidochromogenes</name>
    <dbReference type="NCBI Taxonomy" id="329524"/>
    <lineage>
        <taxon>Bacteria</taxon>
        <taxon>Bacillati</taxon>
        <taxon>Actinomycetota</taxon>
        <taxon>Actinomycetes</taxon>
        <taxon>Kitasatosporales</taxon>
        <taxon>Streptomycetaceae</taxon>
        <taxon>Streptomyces</taxon>
    </lineage>
</organism>
<protein>
    <submittedName>
        <fullName evidence="2">Uncharacterized protein</fullName>
    </submittedName>
</protein>
<keyword evidence="3" id="KW-1185">Reference proteome</keyword>
<dbReference type="RefSeq" id="WP_386716109.1">
    <property type="nucleotide sequence ID" value="NZ_JBHXIJ010000142.1"/>
</dbReference>
<evidence type="ECO:0000313" key="3">
    <source>
        <dbReference type="Proteomes" id="UP001598448"/>
    </source>
</evidence>
<sequence length="50" mass="5755">MSVIRRLLGRLRRRPPTAPRPPEPPRAPGEDRRPGLRPQPEDDASIYPLF</sequence>
<proteinExistence type="predicted"/>
<comment type="caution">
    <text evidence="2">The sequence shown here is derived from an EMBL/GenBank/DDBJ whole genome shotgun (WGS) entry which is preliminary data.</text>
</comment>
<reference evidence="2 3" key="1">
    <citation type="submission" date="2024-09" db="EMBL/GenBank/DDBJ databases">
        <title>The Natural Products Discovery Center: Release of the First 8490 Sequenced Strains for Exploring Actinobacteria Biosynthetic Diversity.</title>
        <authorList>
            <person name="Kalkreuter E."/>
            <person name="Kautsar S.A."/>
            <person name="Yang D."/>
            <person name="Bader C.D."/>
            <person name="Teijaro C.N."/>
            <person name="Fluegel L."/>
            <person name="Davis C.M."/>
            <person name="Simpson J.R."/>
            <person name="Lauterbach L."/>
            <person name="Steele A.D."/>
            <person name="Gui C."/>
            <person name="Meng S."/>
            <person name="Li G."/>
            <person name="Viehrig K."/>
            <person name="Ye F."/>
            <person name="Su P."/>
            <person name="Kiefer A.F."/>
            <person name="Nichols A."/>
            <person name="Cepeda A.J."/>
            <person name="Yan W."/>
            <person name="Fan B."/>
            <person name="Jiang Y."/>
            <person name="Adhikari A."/>
            <person name="Zheng C.-J."/>
            <person name="Schuster L."/>
            <person name="Cowan T.M."/>
            <person name="Smanski M.J."/>
            <person name="Chevrette M.G."/>
            <person name="De Carvalho L.P.S."/>
            <person name="Shen B."/>
        </authorList>
    </citation>
    <scope>NUCLEOTIDE SEQUENCE [LARGE SCALE GENOMIC DNA]</scope>
    <source>
        <strain evidence="2 3">NPDC058348</strain>
    </source>
</reference>
<dbReference type="Proteomes" id="UP001598448">
    <property type="component" value="Unassembled WGS sequence"/>
</dbReference>
<accession>A0ABW6FW37</accession>
<evidence type="ECO:0000256" key="1">
    <source>
        <dbReference type="SAM" id="MobiDB-lite"/>
    </source>
</evidence>
<feature type="compositionally biased region" description="Pro residues" evidence="1">
    <location>
        <begin position="16"/>
        <end position="27"/>
    </location>
</feature>
<evidence type="ECO:0000313" key="2">
    <source>
        <dbReference type="EMBL" id="MFD5101163.1"/>
    </source>
</evidence>
<feature type="region of interest" description="Disordered" evidence="1">
    <location>
        <begin position="1"/>
        <end position="50"/>
    </location>
</feature>
<gene>
    <name evidence="2" type="ORF">ACFWJN_19690</name>
</gene>